<dbReference type="GO" id="GO:0004407">
    <property type="term" value="F:histone deacetylase activity"/>
    <property type="evidence" value="ECO:0007669"/>
    <property type="project" value="InterPro"/>
</dbReference>
<accession>A0A0D2K0V2</accession>
<organism evidence="7 8">
    <name type="scientific">Dethiosulfatarculus sandiegensis</name>
    <dbReference type="NCBI Taxonomy" id="1429043"/>
    <lineage>
        <taxon>Bacteria</taxon>
        <taxon>Pseudomonadati</taxon>
        <taxon>Thermodesulfobacteriota</taxon>
        <taxon>Desulfarculia</taxon>
        <taxon>Desulfarculales</taxon>
        <taxon>Desulfarculaceae</taxon>
        <taxon>Dethiosulfatarculus</taxon>
    </lineage>
</organism>
<dbReference type="GO" id="GO:0045150">
    <property type="term" value="P:acetoin catabolic process"/>
    <property type="evidence" value="ECO:0007669"/>
    <property type="project" value="UniProtKB-UniPathway"/>
</dbReference>
<dbReference type="PIRSF" id="PIRSF037913">
    <property type="entry name" value="His_deacetylse_1"/>
    <property type="match status" value="1"/>
</dbReference>
<comment type="caution">
    <text evidence="7">The sequence shown here is derived from an EMBL/GenBank/DDBJ whole genome shotgun (WGS) entry which is preliminary data.</text>
</comment>
<dbReference type="SUPFAM" id="SSF52768">
    <property type="entry name" value="Arginase/deacetylase"/>
    <property type="match status" value="1"/>
</dbReference>
<dbReference type="InterPro" id="IPR023801">
    <property type="entry name" value="His_deacetylse_dom"/>
</dbReference>
<name>A0A0D2K0V2_9BACT</name>
<dbReference type="Gene3D" id="3.40.800.20">
    <property type="entry name" value="Histone deacetylase domain"/>
    <property type="match status" value="1"/>
</dbReference>
<dbReference type="CDD" id="cd09994">
    <property type="entry name" value="HDAC_AcuC_like"/>
    <property type="match status" value="1"/>
</dbReference>
<sequence length="378" mass="42863">MSKQSAPPAFIHTERYKKFDYGKHHPLRIARLGLTRELIGLVGLDETYYDFPAATMEDLAEFHDRYYLETLKELSETKNLRGFGSFGLGPGDNPIFPGVYEWSTLMTGASLKAAQMVVEEKRPAAFSMAGGMHHGLAARASGFCYVNDPVLVIKRLLQKDLRVVYLDLDAHHGDGVQWAFYETDQVMTISLHQHPATLFPGTGYIEEQGRGKGRGYSVNIPLWPDTEDEIYIRCFDSLVPDLIQAFNPDYLVTQLGVDALLTDPLANLNLTTRGLAHCMRAIKEMAWGRWIALGGGGYNVVNVARVWTMLWAIMMDEEDKLPEHLPQEFSDNLRLPKDERRLLDPQELIRGRFWKRAGRDADDVIELVRKEIFPVHGI</sequence>
<comment type="pathway">
    <text evidence="1">Ketone degradation; acetoin degradation.</text>
</comment>
<dbReference type="InterPro" id="IPR037138">
    <property type="entry name" value="His_deacetylse_dom_sf"/>
</dbReference>
<keyword evidence="5" id="KW-0378">Hydrolase</keyword>
<evidence type="ECO:0000256" key="2">
    <source>
        <dbReference type="ARBA" id="ARBA00005947"/>
    </source>
</evidence>
<gene>
    <name evidence="7" type="ORF">X474_04350</name>
</gene>
<feature type="domain" description="Histone deacetylase" evidence="6">
    <location>
        <begin position="25"/>
        <end position="313"/>
    </location>
</feature>
<dbReference type="Pfam" id="PF00850">
    <property type="entry name" value="Hist_deacetyl"/>
    <property type="match status" value="1"/>
</dbReference>
<evidence type="ECO:0000256" key="5">
    <source>
        <dbReference type="ARBA" id="ARBA00022801"/>
    </source>
</evidence>
<evidence type="ECO:0000313" key="8">
    <source>
        <dbReference type="Proteomes" id="UP000032233"/>
    </source>
</evidence>
<evidence type="ECO:0000256" key="3">
    <source>
        <dbReference type="ARBA" id="ARBA00020218"/>
    </source>
</evidence>
<dbReference type="PRINTS" id="PR01271">
    <property type="entry name" value="HISDACETLASE"/>
</dbReference>
<protein>
    <recommendedName>
        <fullName evidence="3">Acetoin utilization protein AcuC</fullName>
    </recommendedName>
</protein>
<dbReference type="PANTHER" id="PTHR10625:SF10">
    <property type="entry name" value="HISTONE DEACETYLASE HDAC1"/>
    <property type="match status" value="1"/>
</dbReference>
<reference evidence="7 8" key="1">
    <citation type="submission" date="2013-11" db="EMBL/GenBank/DDBJ databases">
        <title>Metagenomic analysis of a methanogenic consortium involved in long chain n-alkane degradation.</title>
        <authorList>
            <person name="Davidova I.A."/>
            <person name="Callaghan A.V."/>
            <person name="Wawrik B."/>
            <person name="Pruitt S."/>
            <person name="Marks C."/>
            <person name="Duncan K.E."/>
            <person name="Suflita J.M."/>
        </authorList>
    </citation>
    <scope>NUCLEOTIDE SEQUENCE [LARGE SCALE GENOMIC DNA]</scope>
    <source>
        <strain evidence="7 8">SPR</strain>
    </source>
</reference>
<dbReference type="OrthoDB" id="9808367at2"/>
<comment type="similarity">
    <text evidence="2">Belongs to the histone deacetylase family.</text>
</comment>
<dbReference type="InterPro" id="IPR000286">
    <property type="entry name" value="HDACs"/>
</dbReference>
<proteinExistence type="inferred from homology"/>
<dbReference type="InterPro" id="IPR023696">
    <property type="entry name" value="Ureohydrolase_dom_sf"/>
</dbReference>
<dbReference type="InterPro" id="IPR003084">
    <property type="entry name" value="HDAC_I/II"/>
</dbReference>
<evidence type="ECO:0000259" key="6">
    <source>
        <dbReference type="Pfam" id="PF00850"/>
    </source>
</evidence>
<dbReference type="InterPro" id="IPR003085">
    <property type="entry name" value="AcuC"/>
</dbReference>
<keyword evidence="4" id="KW-0006">Acetoin catabolism</keyword>
<dbReference type="PANTHER" id="PTHR10625">
    <property type="entry name" value="HISTONE DEACETYLASE HDAC1-RELATED"/>
    <property type="match status" value="1"/>
</dbReference>
<dbReference type="GO" id="GO:0040029">
    <property type="term" value="P:epigenetic regulation of gene expression"/>
    <property type="evidence" value="ECO:0007669"/>
    <property type="project" value="TreeGrafter"/>
</dbReference>
<dbReference type="GO" id="GO:0016787">
    <property type="term" value="F:hydrolase activity"/>
    <property type="evidence" value="ECO:0007669"/>
    <property type="project" value="UniProtKB-KW"/>
</dbReference>
<dbReference type="UniPathway" id="UPA00040"/>
<dbReference type="InParanoid" id="A0A0D2K0V2"/>
<keyword evidence="8" id="KW-1185">Reference proteome</keyword>
<evidence type="ECO:0000256" key="1">
    <source>
        <dbReference type="ARBA" id="ARBA00005101"/>
    </source>
</evidence>
<dbReference type="EMBL" id="AZAC01000003">
    <property type="protein sequence ID" value="KIX15350.1"/>
    <property type="molecule type" value="Genomic_DNA"/>
</dbReference>
<dbReference type="STRING" id="1429043.X474_04350"/>
<dbReference type="PATRIC" id="fig|1429043.3.peg.927"/>
<dbReference type="AlphaFoldDB" id="A0A0D2K0V2"/>
<evidence type="ECO:0000256" key="4">
    <source>
        <dbReference type="ARBA" id="ARBA00022627"/>
    </source>
</evidence>
<evidence type="ECO:0000313" key="7">
    <source>
        <dbReference type="EMBL" id="KIX15350.1"/>
    </source>
</evidence>
<dbReference type="PRINTS" id="PR01270">
    <property type="entry name" value="HDASUPER"/>
</dbReference>
<dbReference type="RefSeq" id="WP_044346863.1">
    <property type="nucleotide sequence ID" value="NZ_AZAC01000003.1"/>
</dbReference>
<dbReference type="Proteomes" id="UP000032233">
    <property type="component" value="Unassembled WGS sequence"/>
</dbReference>